<dbReference type="InterPro" id="IPR027370">
    <property type="entry name" value="Znf-RING_euk"/>
</dbReference>
<dbReference type="Gene3D" id="2.120.10.30">
    <property type="entry name" value="TolB, C-terminal domain"/>
    <property type="match status" value="1"/>
</dbReference>
<dbReference type="Gene3D" id="2.60.40.10">
    <property type="entry name" value="Immunoglobulins"/>
    <property type="match status" value="1"/>
</dbReference>
<dbReference type="GO" id="GO:0061630">
    <property type="term" value="F:ubiquitin protein ligase activity"/>
    <property type="evidence" value="ECO:0007669"/>
    <property type="project" value="TreeGrafter"/>
</dbReference>
<organism evidence="11 12">
    <name type="scientific">Brachionus calyciflorus</name>
    <dbReference type="NCBI Taxonomy" id="104777"/>
    <lineage>
        <taxon>Eukaryota</taxon>
        <taxon>Metazoa</taxon>
        <taxon>Spiralia</taxon>
        <taxon>Gnathifera</taxon>
        <taxon>Rotifera</taxon>
        <taxon>Eurotatoria</taxon>
        <taxon>Monogononta</taxon>
        <taxon>Pseudotrocha</taxon>
        <taxon>Ploima</taxon>
        <taxon>Brachionidae</taxon>
        <taxon>Brachionus</taxon>
    </lineage>
</organism>
<dbReference type="InterPro" id="IPR017868">
    <property type="entry name" value="Filamin/ABP280_repeat-like"/>
</dbReference>
<feature type="domain" description="B box-type" evidence="10">
    <location>
        <begin position="183"/>
        <end position="222"/>
    </location>
</feature>
<dbReference type="PANTHER" id="PTHR25462">
    <property type="entry name" value="BONUS, ISOFORM C-RELATED"/>
    <property type="match status" value="1"/>
</dbReference>
<sequence length="837" mass="94409">MSSALIETININADDFTDNFLTCPTCMLPYDDSEHTPKLLPCSHTLCRSCLDRIASTAIPISNGSGINLDSLNSSPTVLINNSISRSIAAADAAAAAMNGTGTLPQDSNLSSSPRLNMNGSRLSNTSLSSNRISDLCIRCPICRESIIIPRVGGTASLPPSFIINQLLDLVKNQRSRDIIPRCINHTNEELLFCETCDKSFCSLCESHFKIASNADHIIIPFSIAIKRMTEIFLFKSNQCINSFNLAQANVQNEILNLNKTVENIVVEVEKSFDDIKILIDKRKQNLLKELTRIKDTKTNLLNDQIKLIINEKQKIEYECKQYHQSNIESKQLGLQIQNINEKLDCLRTLCEPRENSFINYNYKNNNVLVEMDGLMEKFGKFKISNTYPPLCSFKILNSNSSVYSANLSIDFLIETVDYYGRKRTEGGDPITVSITDPYSRQINFDEIIDLNNGTYQFRIIPSLIGKYRIDINIFSRSINQSPIYLNIVDYVDSLWTFGGGGNSGNNSIFSFNNKGSSDREFNMPISVRYLNNLIYVLDSGNNRIKILSDQGQFVGHVKHDGLVESSTTSLVISNSNLVTLNWRLKSLCKFNIENSNLDKIDLGLDEPINLMETCHPQLYLVQDNKKKMFLCSSKGHILYDSIEIRLRNELSLKNITCFCASFINLSIFVGDSSMNIYEVDLDWLCENKLEGLLEKNDLEKMDRKRLDLNYKKFNYPLNQKMMSSSLTSLSSTISSTSNMTTFTTNSSSSSIGVKSNGSYTALWHDKNTNKLLVAKSDKQKTVIEIFNGDNGMYQYSIENSQNEKSLKRVTSMCTTNDGKIICVDLIQNFVKIFKFI</sequence>
<dbReference type="Pfam" id="PF00630">
    <property type="entry name" value="Filamin"/>
    <property type="match status" value="1"/>
</dbReference>
<dbReference type="Gene3D" id="3.30.40.10">
    <property type="entry name" value="Zinc/RING finger domain, C3HC4 (zinc finger)"/>
    <property type="match status" value="1"/>
</dbReference>
<evidence type="ECO:0000259" key="10">
    <source>
        <dbReference type="PROSITE" id="PS50119"/>
    </source>
</evidence>
<dbReference type="Pfam" id="PF13445">
    <property type="entry name" value="zf-RING_UBOX"/>
    <property type="match status" value="1"/>
</dbReference>
<evidence type="ECO:0008006" key="13">
    <source>
        <dbReference type="Google" id="ProtNLM"/>
    </source>
</evidence>
<dbReference type="PROSITE" id="PS00518">
    <property type="entry name" value="ZF_RING_1"/>
    <property type="match status" value="1"/>
</dbReference>
<name>A0A814PVF2_9BILA</name>
<dbReference type="InterPro" id="IPR011042">
    <property type="entry name" value="6-blade_b-propeller_TolB-like"/>
</dbReference>
<dbReference type="PROSITE" id="PS50089">
    <property type="entry name" value="ZF_RING_2"/>
    <property type="match status" value="1"/>
</dbReference>
<proteinExistence type="inferred from homology"/>
<evidence type="ECO:0000313" key="12">
    <source>
        <dbReference type="Proteomes" id="UP000663879"/>
    </source>
</evidence>
<evidence type="ECO:0000259" key="9">
    <source>
        <dbReference type="PROSITE" id="PS50089"/>
    </source>
</evidence>
<keyword evidence="12" id="KW-1185">Reference proteome</keyword>
<feature type="domain" description="RING-type" evidence="9">
    <location>
        <begin position="23"/>
        <end position="63"/>
    </location>
</feature>
<evidence type="ECO:0000256" key="4">
    <source>
        <dbReference type="ARBA" id="ARBA00022737"/>
    </source>
</evidence>
<dbReference type="EMBL" id="CAJNOC010008199">
    <property type="protein sequence ID" value="CAF1111485.1"/>
    <property type="molecule type" value="Genomic_DNA"/>
</dbReference>
<dbReference type="GO" id="GO:0008270">
    <property type="term" value="F:zinc ion binding"/>
    <property type="evidence" value="ECO:0007669"/>
    <property type="project" value="UniProtKB-KW"/>
</dbReference>
<reference evidence="11" key="1">
    <citation type="submission" date="2021-02" db="EMBL/GenBank/DDBJ databases">
        <authorList>
            <person name="Nowell W R."/>
        </authorList>
    </citation>
    <scope>NUCLEOTIDE SEQUENCE</scope>
    <source>
        <strain evidence="11">Ploen Becks lab</strain>
    </source>
</reference>
<feature type="repeat" description="Filamin" evidence="8">
    <location>
        <begin position="411"/>
        <end position="488"/>
    </location>
</feature>
<keyword evidence="4" id="KW-0677">Repeat</keyword>
<dbReference type="PROSITE" id="PS50119">
    <property type="entry name" value="ZF_BBOX"/>
    <property type="match status" value="1"/>
</dbReference>
<evidence type="ECO:0000256" key="5">
    <source>
        <dbReference type="ARBA" id="ARBA00022771"/>
    </source>
</evidence>
<dbReference type="SMART" id="SM00184">
    <property type="entry name" value="RING"/>
    <property type="match status" value="1"/>
</dbReference>
<evidence type="ECO:0000313" key="11">
    <source>
        <dbReference type="EMBL" id="CAF1111485.1"/>
    </source>
</evidence>
<protein>
    <recommendedName>
        <fullName evidence="13">RING-type domain-containing protein</fullName>
    </recommendedName>
</protein>
<dbReference type="PROSITE" id="PS50194">
    <property type="entry name" value="FILAMIN_REPEAT"/>
    <property type="match status" value="1"/>
</dbReference>
<dbReference type="SMART" id="SM00557">
    <property type="entry name" value="IG_FLMN"/>
    <property type="match status" value="1"/>
</dbReference>
<keyword evidence="3" id="KW-0479">Metal-binding</keyword>
<evidence type="ECO:0000256" key="1">
    <source>
        <dbReference type="ARBA" id="ARBA00008518"/>
    </source>
</evidence>
<dbReference type="SUPFAM" id="SSF57850">
    <property type="entry name" value="RING/U-box"/>
    <property type="match status" value="1"/>
</dbReference>
<dbReference type="InterPro" id="IPR013083">
    <property type="entry name" value="Znf_RING/FYVE/PHD"/>
</dbReference>
<dbReference type="InterPro" id="IPR047153">
    <property type="entry name" value="TRIM45/56/19-like"/>
</dbReference>
<evidence type="ECO:0000256" key="7">
    <source>
        <dbReference type="PROSITE-ProRule" id="PRU00024"/>
    </source>
</evidence>
<dbReference type="GO" id="GO:0005654">
    <property type="term" value="C:nucleoplasm"/>
    <property type="evidence" value="ECO:0007669"/>
    <property type="project" value="TreeGrafter"/>
</dbReference>
<evidence type="ECO:0000256" key="6">
    <source>
        <dbReference type="ARBA" id="ARBA00022833"/>
    </source>
</evidence>
<dbReference type="AlphaFoldDB" id="A0A814PVF2"/>
<dbReference type="OrthoDB" id="252722at2759"/>
<dbReference type="CDD" id="cd16579">
    <property type="entry name" value="RING-HC_PML_C-V"/>
    <property type="match status" value="1"/>
</dbReference>
<dbReference type="InterPro" id="IPR014756">
    <property type="entry name" value="Ig_E-set"/>
</dbReference>
<gene>
    <name evidence="11" type="ORF">OXX778_LOCUS21647</name>
</gene>
<comment type="caution">
    <text evidence="11">The sequence shown here is derived from an EMBL/GenBank/DDBJ whole genome shotgun (WGS) entry which is preliminary data.</text>
</comment>
<accession>A0A814PVF2</accession>
<keyword evidence="2" id="KW-0597">Phosphoprotein</keyword>
<evidence type="ECO:0000256" key="2">
    <source>
        <dbReference type="ARBA" id="ARBA00022553"/>
    </source>
</evidence>
<keyword evidence="5 7" id="KW-0863">Zinc-finger</keyword>
<dbReference type="SUPFAM" id="SSF81296">
    <property type="entry name" value="E set domains"/>
    <property type="match status" value="1"/>
</dbReference>
<dbReference type="PANTHER" id="PTHR25462:SF285">
    <property type="entry name" value="RING-TYPE DOMAIN-CONTAINING PROTEIN"/>
    <property type="match status" value="1"/>
</dbReference>
<dbReference type="InterPro" id="IPR000315">
    <property type="entry name" value="Znf_B-box"/>
</dbReference>
<evidence type="ECO:0000256" key="3">
    <source>
        <dbReference type="ARBA" id="ARBA00022723"/>
    </source>
</evidence>
<dbReference type="InterPro" id="IPR001841">
    <property type="entry name" value="Znf_RING"/>
</dbReference>
<comment type="similarity">
    <text evidence="1">Belongs to the TRIM/RBCC family.</text>
</comment>
<dbReference type="InterPro" id="IPR017907">
    <property type="entry name" value="Znf_RING_CS"/>
</dbReference>
<evidence type="ECO:0000256" key="8">
    <source>
        <dbReference type="PROSITE-ProRule" id="PRU00087"/>
    </source>
</evidence>
<keyword evidence="6" id="KW-0862">Zinc</keyword>
<dbReference type="SUPFAM" id="SSF101898">
    <property type="entry name" value="NHL repeat"/>
    <property type="match status" value="1"/>
</dbReference>
<dbReference type="Proteomes" id="UP000663879">
    <property type="component" value="Unassembled WGS sequence"/>
</dbReference>
<dbReference type="InterPro" id="IPR001298">
    <property type="entry name" value="Filamin/ABP280_rpt"/>
</dbReference>
<dbReference type="InterPro" id="IPR013783">
    <property type="entry name" value="Ig-like_fold"/>
</dbReference>